<reference evidence="1" key="1">
    <citation type="submission" date="2024-07" db="EMBL/GenBank/DDBJ databases">
        <title>A survey of Mimosa microsymbionts across Brazilian biomes reveals a high diversity of Paraburkholderia nodulating endemic species, but also that Cupriavidus is common as a symbiont of widespread species.</title>
        <authorList>
            <person name="Rouws L."/>
            <person name="Barauna A."/>
            <person name="Beukes C."/>
            <person name="Rouws J.R.C."/>
            <person name="De Faria S.M."/>
            <person name="Gross E."/>
            <person name="Bueno Dos Reis Junior F."/>
            <person name="Simon M.F."/>
            <person name="Maluk M."/>
            <person name="Odee D.W."/>
            <person name="Kenicer G."/>
            <person name="Young J.P.W."/>
            <person name="Reis V.M."/>
            <person name="Zilli J."/>
            <person name="James E.K."/>
        </authorList>
    </citation>
    <scope>NUCLEOTIDE SEQUENCE</scope>
    <source>
        <strain evidence="1">EG181B</strain>
    </source>
</reference>
<evidence type="ECO:0000313" key="1">
    <source>
        <dbReference type="EMBL" id="MEX3935816.1"/>
    </source>
</evidence>
<accession>A0ACC6U8E7</accession>
<gene>
    <name evidence="1" type="ORF">AB4Y32_29165</name>
</gene>
<protein>
    <submittedName>
        <fullName evidence="1">Uncharacterized protein</fullName>
    </submittedName>
</protein>
<organism evidence="1 2">
    <name type="scientific">Paraburkholderia phymatum</name>
    <dbReference type="NCBI Taxonomy" id="148447"/>
    <lineage>
        <taxon>Bacteria</taxon>
        <taxon>Pseudomonadati</taxon>
        <taxon>Pseudomonadota</taxon>
        <taxon>Betaproteobacteria</taxon>
        <taxon>Burkholderiales</taxon>
        <taxon>Burkholderiaceae</taxon>
        <taxon>Paraburkholderia</taxon>
    </lineage>
</organism>
<dbReference type="EMBL" id="JBFRCH010000024">
    <property type="protein sequence ID" value="MEX3935816.1"/>
    <property type="molecule type" value="Genomic_DNA"/>
</dbReference>
<name>A0ACC6U8E7_9BURK</name>
<sequence>MNPIVERDIMHIGRVMRATVVQCAREIMLIDYWRNRLNTRIETARLTEYQLNTLQELMYELNEIERRTNRKSPQPIGLLESHNVVESL</sequence>
<keyword evidence="2" id="KW-1185">Reference proteome</keyword>
<evidence type="ECO:0000313" key="2">
    <source>
        <dbReference type="Proteomes" id="UP001558850"/>
    </source>
</evidence>
<dbReference type="Proteomes" id="UP001558850">
    <property type="component" value="Unassembled WGS sequence"/>
</dbReference>
<proteinExistence type="predicted"/>
<comment type="caution">
    <text evidence="1">The sequence shown here is derived from an EMBL/GenBank/DDBJ whole genome shotgun (WGS) entry which is preliminary data.</text>
</comment>